<evidence type="ECO:0000256" key="1">
    <source>
        <dbReference type="ARBA" id="ARBA00000553"/>
    </source>
</evidence>
<dbReference type="InterPro" id="IPR003730">
    <property type="entry name" value="Cu_polyphenol_OxRdtase"/>
</dbReference>
<evidence type="ECO:0000256" key="6">
    <source>
        <dbReference type="ARBA" id="ARBA00022833"/>
    </source>
</evidence>
<protein>
    <submittedName>
        <fullName evidence="10">Polyphenol oxidase</fullName>
        <ecNumber evidence="10">1.10.3.-</ecNumber>
    </submittedName>
</protein>
<dbReference type="Gene3D" id="3.60.140.10">
    <property type="entry name" value="CNF1/YfiH-like putative cysteine hydrolases"/>
    <property type="match status" value="1"/>
</dbReference>
<evidence type="ECO:0000313" key="10">
    <source>
        <dbReference type="EMBL" id="MPN52304.1"/>
    </source>
</evidence>
<dbReference type="GO" id="GO:0016491">
    <property type="term" value="F:oxidoreductase activity"/>
    <property type="evidence" value="ECO:0007669"/>
    <property type="project" value="UniProtKB-KW"/>
</dbReference>
<keyword evidence="3" id="KW-0808">Transferase</keyword>
<keyword evidence="10" id="KW-0560">Oxidoreductase</keyword>
<comment type="catalytic activity">
    <reaction evidence="7">
        <text>adenosine + H2O + H(+) = inosine + NH4(+)</text>
        <dbReference type="Rhea" id="RHEA:24408"/>
        <dbReference type="ChEBI" id="CHEBI:15377"/>
        <dbReference type="ChEBI" id="CHEBI:15378"/>
        <dbReference type="ChEBI" id="CHEBI:16335"/>
        <dbReference type="ChEBI" id="CHEBI:17596"/>
        <dbReference type="ChEBI" id="CHEBI:28938"/>
        <dbReference type="EC" id="3.5.4.4"/>
    </reaction>
    <physiologicalReaction direction="left-to-right" evidence="7">
        <dbReference type="Rhea" id="RHEA:24409"/>
    </physiologicalReaction>
</comment>
<proteinExistence type="inferred from homology"/>
<dbReference type="CDD" id="cd16833">
    <property type="entry name" value="YfiH"/>
    <property type="match status" value="1"/>
</dbReference>
<evidence type="ECO:0000256" key="5">
    <source>
        <dbReference type="ARBA" id="ARBA00022801"/>
    </source>
</evidence>
<evidence type="ECO:0000256" key="3">
    <source>
        <dbReference type="ARBA" id="ARBA00022679"/>
    </source>
</evidence>
<dbReference type="EC" id="1.10.3.-" evidence="10"/>
<dbReference type="GO" id="GO:0004000">
    <property type="term" value="F:adenosine deaminase activity"/>
    <property type="evidence" value="ECO:0007669"/>
    <property type="project" value="RHEA"/>
</dbReference>
<organism evidence="10">
    <name type="scientific">bioreactor metagenome</name>
    <dbReference type="NCBI Taxonomy" id="1076179"/>
    <lineage>
        <taxon>unclassified sequences</taxon>
        <taxon>metagenomes</taxon>
        <taxon>ecological metagenomes</taxon>
    </lineage>
</organism>
<name>A0A645IV72_9ZZZZ</name>
<keyword evidence="6" id="KW-0862">Zinc</keyword>
<evidence type="ECO:0000256" key="4">
    <source>
        <dbReference type="ARBA" id="ARBA00022723"/>
    </source>
</evidence>
<dbReference type="Pfam" id="PF02578">
    <property type="entry name" value="Cu-oxidase_4"/>
    <property type="match status" value="1"/>
</dbReference>
<dbReference type="SUPFAM" id="SSF64438">
    <property type="entry name" value="CNF1/YfiH-like putative cysteine hydrolases"/>
    <property type="match status" value="1"/>
</dbReference>
<comment type="caution">
    <text evidence="10">The sequence shown here is derived from an EMBL/GenBank/DDBJ whole genome shotgun (WGS) entry which is preliminary data.</text>
</comment>
<comment type="similarity">
    <text evidence="2">Belongs to the purine nucleoside phosphorylase YfiH/LACC1 family.</text>
</comment>
<gene>
    <name evidence="10" type="primary">rl5_2</name>
    <name evidence="10" type="ORF">SDC9_199960</name>
</gene>
<dbReference type="InterPro" id="IPR038371">
    <property type="entry name" value="Cu_polyphenol_OxRdtase_sf"/>
</dbReference>
<comment type="catalytic activity">
    <reaction evidence="8">
        <text>adenosine + phosphate = alpha-D-ribose 1-phosphate + adenine</text>
        <dbReference type="Rhea" id="RHEA:27642"/>
        <dbReference type="ChEBI" id="CHEBI:16335"/>
        <dbReference type="ChEBI" id="CHEBI:16708"/>
        <dbReference type="ChEBI" id="CHEBI:43474"/>
        <dbReference type="ChEBI" id="CHEBI:57720"/>
        <dbReference type="EC" id="2.4.2.1"/>
    </reaction>
    <physiologicalReaction direction="left-to-right" evidence="8">
        <dbReference type="Rhea" id="RHEA:27643"/>
    </physiologicalReaction>
</comment>
<sequence>MVTQSPGVYLISFYADCVPVYFYDPDNRAVGMAHCGWKGTMGRIATRTLDVLQKAYGSRAGRVQVFIGPGIGPCCFQIQPDLVMKVNAEFSSLHDIITYSGKGFYTWDLQETNRQLLTAAGVEASHISTCALCTACHTDLFYSHRREKGKTGRMGALIGIEY</sequence>
<evidence type="ECO:0000256" key="7">
    <source>
        <dbReference type="ARBA" id="ARBA00047989"/>
    </source>
</evidence>
<dbReference type="EMBL" id="VSSQ01118281">
    <property type="protein sequence ID" value="MPN52304.1"/>
    <property type="molecule type" value="Genomic_DNA"/>
</dbReference>
<comment type="catalytic activity">
    <reaction evidence="1">
        <text>inosine + phosphate = alpha-D-ribose 1-phosphate + hypoxanthine</text>
        <dbReference type="Rhea" id="RHEA:27646"/>
        <dbReference type="ChEBI" id="CHEBI:17368"/>
        <dbReference type="ChEBI" id="CHEBI:17596"/>
        <dbReference type="ChEBI" id="CHEBI:43474"/>
        <dbReference type="ChEBI" id="CHEBI:57720"/>
        <dbReference type="EC" id="2.4.2.1"/>
    </reaction>
    <physiologicalReaction direction="left-to-right" evidence="1">
        <dbReference type="Rhea" id="RHEA:27647"/>
    </physiologicalReaction>
</comment>
<dbReference type="PANTHER" id="PTHR30616:SF2">
    <property type="entry name" value="PURINE NUCLEOSIDE PHOSPHORYLASE LACC1"/>
    <property type="match status" value="1"/>
</dbReference>
<accession>A0A645IV72</accession>
<evidence type="ECO:0000256" key="9">
    <source>
        <dbReference type="ARBA" id="ARBA00049893"/>
    </source>
</evidence>
<keyword evidence="4" id="KW-0479">Metal-binding</keyword>
<evidence type="ECO:0000256" key="2">
    <source>
        <dbReference type="ARBA" id="ARBA00007353"/>
    </source>
</evidence>
<evidence type="ECO:0000256" key="8">
    <source>
        <dbReference type="ARBA" id="ARBA00048968"/>
    </source>
</evidence>
<dbReference type="PANTHER" id="PTHR30616">
    <property type="entry name" value="UNCHARACTERIZED PROTEIN YFIH"/>
    <property type="match status" value="1"/>
</dbReference>
<dbReference type="AlphaFoldDB" id="A0A645IV72"/>
<comment type="catalytic activity">
    <reaction evidence="9">
        <text>S-methyl-5'-thioadenosine + phosphate = 5-(methylsulfanyl)-alpha-D-ribose 1-phosphate + adenine</text>
        <dbReference type="Rhea" id="RHEA:11852"/>
        <dbReference type="ChEBI" id="CHEBI:16708"/>
        <dbReference type="ChEBI" id="CHEBI:17509"/>
        <dbReference type="ChEBI" id="CHEBI:43474"/>
        <dbReference type="ChEBI" id="CHEBI:58533"/>
        <dbReference type="EC" id="2.4.2.28"/>
    </reaction>
    <physiologicalReaction direction="left-to-right" evidence="9">
        <dbReference type="Rhea" id="RHEA:11853"/>
    </physiologicalReaction>
</comment>
<keyword evidence="5" id="KW-0378">Hydrolase</keyword>
<dbReference type="InterPro" id="IPR011324">
    <property type="entry name" value="Cytotoxic_necrot_fac-like_cat"/>
</dbReference>
<dbReference type="GO" id="GO:0005507">
    <property type="term" value="F:copper ion binding"/>
    <property type="evidence" value="ECO:0007669"/>
    <property type="project" value="TreeGrafter"/>
</dbReference>
<reference evidence="10" key="1">
    <citation type="submission" date="2019-08" db="EMBL/GenBank/DDBJ databases">
        <authorList>
            <person name="Kucharzyk K."/>
            <person name="Murdoch R.W."/>
            <person name="Higgins S."/>
            <person name="Loffler F."/>
        </authorList>
    </citation>
    <scope>NUCLEOTIDE SEQUENCE</scope>
</reference>
<dbReference type="GO" id="GO:0017061">
    <property type="term" value="F:S-methyl-5-thioadenosine phosphorylase activity"/>
    <property type="evidence" value="ECO:0007669"/>
    <property type="project" value="UniProtKB-EC"/>
</dbReference>